<dbReference type="SMART" id="SM00327">
    <property type="entry name" value="VWA"/>
    <property type="match status" value="1"/>
</dbReference>
<evidence type="ECO:0000256" key="2">
    <source>
        <dbReference type="ARBA" id="ARBA00022837"/>
    </source>
</evidence>
<accession>A0ABZ2W7Q0</accession>
<evidence type="ECO:0000256" key="1">
    <source>
        <dbReference type="ARBA" id="ARBA00022723"/>
    </source>
</evidence>
<feature type="domain" description="VWFA" evidence="3">
    <location>
        <begin position="29"/>
        <end position="254"/>
    </location>
</feature>
<keyword evidence="5" id="KW-1185">Reference proteome</keyword>
<dbReference type="InterPro" id="IPR002035">
    <property type="entry name" value="VWF_A"/>
</dbReference>
<keyword evidence="2" id="KW-0106">Calcium</keyword>
<keyword evidence="1" id="KW-0479">Metal-binding</keyword>
<dbReference type="Gene3D" id="3.40.50.410">
    <property type="entry name" value="von Willebrand factor, type A domain"/>
    <property type="match status" value="1"/>
</dbReference>
<dbReference type="InterPro" id="IPR008707">
    <property type="entry name" value="B-propeller_PilY1"/>
</dbReference>
<evidence type="ECO:0000313" key="4">
    <source>
        <dbReference type="EMBL" id="WZF90699.1"/>
    </source>
</evidence>
<evidence type="ECO:0000259" key="3">
    <source>
        <dbReference type="PROSITE" id="PS50234"/>
    </source>
</evidence>
<gene>
    <name evidence="4" type="ORF">NLK58_17475</name>
</gene>
<reference evidence="4 5" key="1">
    <citation type="submission" date="2022-07" db="EMBL/GenBank/DDBJ databases">
        <title>A copper resistant bacterium isolated from sediment samples of deep sea hydrothermal areas.</title>
        <authorList>
            <person name="Zeng X."/>
        </authorList>
    </citation>
    <scope>NUCLEOTIDE SEQUENCE [LARGE SCALE GENOMIC DNA]</scope>
    <source>
        <strain evidence="5">CuT 6</strain>
    </source>
</reference>
<protein>
    <submittedName>
        <fullName evidence="4">PilC/PilY family type IV pilus protein</fullName>
    </submittedName>
</protein>
<evidence type="ECO:0000313" key="5">
    <source>
        <dbReference type="Proteomes" id="UP001475781"/>
    </source>
</evidence>
<sequence length="931" mass="100306">MSLTVGTSTAVADDTEIFFTDADKIVKPNILFILDKSGSMSNIAEGTSNRLEVVQAVMGNLLDDMEDVNVGAMYFGGNDGGYFLSAIKPIADVRSPLKTAINGLSPGGNTPLSETTFEAMRYFQGGDTFIRDSSVADVMDGNKYDSPIEYQCQPNNIILLTDGQPTQDTNYQSTMESTVGSCSGNCLDEIAEYMFDNDMSTEQDGPQSIRTYTVGFQSNQTLLSDAASNGGGQYFQANDAASLATAFETAFNDILATSATYVAPGIAVNTFDRLNHLDALYFALFQPAKGARWPGNLKRYKLAIQENSTTGQSEAVIVGEDGQPAVDPNSGFFKDSAQSWWSNIQDGKVVTDGGASSQHADPNSDRKVYSNLATNRGLTNSANALATGNNNLTKALFGDTNMSDADFSALVNWTRGQDLDDSDGDASTTDSRKFIADPLHSVPHLIVYGGSESSPDTAVFFGDNQGFIHGIDGETGETHFSFMPRDLLKNQAGLKENSETANKVYGMDSSILSWVNDDNNDGSIIAGDGDFAYIYSGMRRGGSNYYALDVTNPDQPDFLWSIQGGQANTDFAELGQTWSRPSKTKVEIGNQIHDVLIFGGGYDADQDDATTRTVDDIGRALYIVDAETGDRLWWAGPTGSGANLELADLKYSIPSAPKALDLTGDGKINQIYVGDMGGQIFRFDVTNSNAADDLVTGGVIADLAEDNSTANNRRFYHAPDLFGLKFGGTRFLGLVIGSGFQAHPLDENIDDRIYMMRIPEISAPPVDDQGNVLYTPITETDLYDATDNLVQQGTSQEQNDAAAAIGLADGWYIRLTNSGEKVLSTSQTINNEVFVTTYEPTPSTNICIPSAGTSRLYHLSVLDGRAVVNYDGVGAADELTRPDREVELNTIGLPADPQRMRVDDTDVVCVGAECVTVDSLKGVVETYWYEE</sequence>
<organism evidence="4 5">
    <name type="scientific">Marinobacter metalliresistant</name>
    <dbReference type="NCBI Taxonomy" id="2961995"/>
    <lineage>
        <taxon>Bacteria</taxon>
        <taxon>Pseudomonadati</taxon>
        <taxon>Pseudomonadota</taxon>
        <taxon>Gammaproteobacteria</taxon>
        <taxon>Pseudomonadales</taxon>
        <taxon>Marinobacteraceae</taxon>
        <taxon>Marinobacter</taxon>
    </lineage>
</organism>
<dbReference type="SUPFAM" id="SSF53300">
    <property type="entry name" value="vWA-like"/>
    <property type="match status" value="1"/>
</dbReference>
<dbReference type="InterPro" id="IPR036465">
    <property type="entry name" value="vWFA_dom_sf"/>
</dbReference>
<name>A0ABZ2W7Q0_9GAMM</name>
<proteinExistence type="predicted"/>
<dbReference type="EMBL" id="CP101118">
    <property type="protein sequence ID" value="WZF90699.1"/>
    <property type="molecule type" value="Genomic_DNA"/>
</dbReference>
<dbReference type="Proteomes" id="UP001475781">
    <property type="component" value="Chromosome"/>
</dbReference>
<dbReference type="Pfam" id="PF05567">
    <property type="entry name" value="T4P_PilY1"/>
    <property type="match status" value="1"/>
</dbReference>
<dbReference type="PROSITE" id="PS50234">
    <property type="entry name" value="VWFA"/>
    <property type="match status" value="1"/>
</dbReference>